<dbReference type="PANTHER" id="PTHR13367:SF28">
    <property type="entry name" value="UBIQUITIN THIOESTERASE ZRANB1"/>
    <property type="match status" value="1"/>
</dbReference>
<dbReference type="GO" id="GO:0030177">
    <property type="term" value="P:positive regulation of Wnt signaling pathway"/>
    <property type="evidence" value="ECO:0007669"/>
    <property type="project" value="TreeGrafter"/>
</dbReference>
<dbReference type="PROSITE" id="PS50199">
    <property type="entry name" value="ZF_RANBP2_2"/>
    <property type="match status" value="3"/>
</dbReference>
<dbReference type="CDD" id="cd22767">
    <property type="entry name" value="OTU_ZRANB1"/>
    <property type="match status" value="1"/>
</dbReference>
<dbReference type="PROSITE" id="PS50802">
    <property type="entry name" value="OTU"/>
    <property type="match status" value="1"/>
</dbReference>
<dbReference type="InterPro" id="IPR049768">
    <property type="entry name" value="ZRANB1_OTU"/>
</dbReference>
<feature type="domain" description="RanBP2-type" evidence="15">
    <location>
        <begin position="96"/>
        <end position="125"/>
    </location>
</feature>
<dbReference type="Proteomes" id="UP000318571">
    <property type="component" value="Chromosome 5"/>
</dbReference>
<dbReference type="GO" id="GO:0016477">
    <property type="term" value="P:cell migration"/>
    <property type="evidence" value="ECO:0007669"/>
    <property type="project" value="TreeGrafter"/>
</dbReference>
<evidence type="ECO:0000313" key="18">
    <source>
        <dbReference type="Proteomes" id="UP000318571"/>
    </source>
</evidence>
<evidence type="ECO:0000259" key="16">
    <source>
        <dbReference type="PROSITE" id="PS50802"/>
    </source>
</evidence>
<dbReference type="EMBL" id="VCGU01000004">
    <property type="protein sequence ID" value="TRY77316.1"/>
    <property type="molecule type" value="Genomic_DNA"/>
</dbReference>
<evidence type="ECO:0000256" key="7">
    <source>
        <dbReference type="ARBA" id="ARBA00022737"/>
    </source>
</evidence>
<comment type="caution">
    <text evidence="17">The sequence shown here is derived from an EMBL/GenBank/DDBJ whole genome shotgun (WGS) entry which is preliminary data.</text>
</comment>
<dbReference type="GO" id="GO:0005634">
    <property type="term" value="C:nucleus"/>
    <property type="evidence" value="ECO:0007669"/>
    <property type="project" value="TreeGrafter"/>
</dbReference>
<keyword evidence="12" id="KW-0862">Zinc</keyword>
<evidence type="ECO:0000256" key="1">
    <source>
        <dbReference type="ARBA" id="ARBA00000707"/>
    </source>
</evidence>
<reference evidence="17 18" key="1">
    <citation type="journal article" date="2018" name="Nat. Ecol. Evol.">
        <title>Genomic signatures of mitonuclear coevolution across populations of Tigriopus californicus.</title>
        <authorList>
            <person name="Barreto F.S."/>
            <person name="Watson E.T."/>
            <person name="Lima T.G."/>
            <person name="Willett C.S."/>
            <person name="Edmands S."/>
            <person name="Li W."/>
            <person name="Burton R.S."/>
        </authorList>
    </citation>
    <scope>NUCLEOTIDE SEQUENCE [LARGE SCALE GENOMIC DNA]</scope>
    <source>
        <strain evidence="17 18">San Diego</strain>
    </source>
</reference>
<dbReference type="GO" id="GO:0008270">
    <property type="term" value="F:zinc ion binding"/>
    <property type="evidence" value="ECO:0007669"/>
    <property type="project" value="UniProtKB-KW"/>
</dbReference>
<feature type="compositionally biased region" description="Low complexity" evidence="14">
    <location>
        <begin position="1"/>
        <end position="22"/>
    </location>
</feature>
<sequence>MQRFASSPSTSASSSGVSVSAEATEEEPAHKWACPTCTYDNWDSSQRCTMCRSAKSSLSRIPIHGPTHGDEARSSSPLLSTIEQHPHIICDPNKHVSAKWACHMCTYLNWPSSGKCVQCLTLRKRVSPANSVGAIAAAVSAAATTAHVSPRSSPPSSLLGGCPIPAIPSTSGLGGAFENQLRIKSNDSNNERNKRILTPSSSSAYSNNQHNLLAQSPPPQGCAPTSPCLSNSSRIKWSCSVCTYENWSRSRACVICGSKQPPYHTQLQMSSNRDTPSPPAAAALSNTLEHSDHVQLTHQQQQQLRSLSPCIEASSTDNKSNNYDYERRIRQLRRRMREADWSWLTACMGVVEGDANPVEAYINGGGDPTRKLCKPEVVLLNRPSVYETGHTLIHLAIRFHREHILAKLLAKIEGVGSREDIKCVPSYVAPDLASVIRRHIAQNLRQRKGHFNCHYIAEWASYTLPPEIDDLPPATQEQLYSELLDRDAQKELEEESYIINWSDEVRTRLHSRLYSLWNRSAGDCLLDSVLQATWGVFDRDNVLRKAMSDSLHQAGHIFYSRWREWEIQQALELDFSLHESQLTDDWAGLLSQASQPGASLEQIHVFCLAHVLRRPIIVYGVKYVKSWKGENLGYARFEGVYLPLLWEASFCSRSPIALGYTRGHFSALIPPEPSSCVSHPGAAASSSTDDVKACFLPLMTYDRKVLPVHFLNESELGKEEMILRQWLDVAVTDSGLWVAQQKIAKPPLLVAQMTEEWLNHYRKIAQSSIAPLYNPRSSGNMNGSTGVGPNNASPSFCLTSPNHATSNLNNPSPASQGSNANMGSTVSSSGSSSAALNNNHNNNNHGGLSGGPTSLGVGGGVCGGGGGYSSEGESDEE</sequence>
<name>A0A553PI04_TIGCA</name>
<feature type="compositionally biased region" description="Gly residues" evidence="14">
    <location>
        <begin position="856"/>
        <end position="869"/>
    </location>
</feature>
<evidence type="ECO:0000256" key="8">
    <source>
        <dbReference type="ARBA" id="ARBA00022771"/>
    </source>
</evidence>
<dbReference type="InterPro" id="IPR051346">
    <property type="entry name" value="OTU_Deubiquitinase"/>
</dbReference>
<evidence type="ECO:0000256" key="14">
    <source>
        <dbReference type="SAM" id="MobiDB-lite"/>
    </source>
</evidence>
<dbReference type="InterPro" id="IPR003323">
    <property type="entry name" value="OTU_dom"/>
</dbReference>
<feature type="compositionally biased region" description="Low complexity" evidence="14">
    <location>
        <begin position="827"/>
        <end position="855"/>
    </location>
</feature>
<dbReference type="InterPro" id="IPR036443">
    <property type="entry name" value="Znf_RanBP2_sf"/>
</dbReference>
<dbReference type="Pfam" id="PF02338">
    <property type="entry name" value="OTU"/>
    <property type="match status" value="1"/>
</dbReference>
<keyword evidence="7" id="KW-0677">Repeat</keyword>
<gene>
    <name evidence="17" type="ORF">TCAL_11640</name>
</gene>
<keyword evidence="10" id="KW-0378">Hydrolase</keyword>
<keyword evidence="5" id="KW-0879">Wnt signaling pathway</keyword>
<evidence type="ECO:0000256" key="4">
    <source>
        <dbReference type="ARBA" id="ARBA00022670"/>
    </source>
</evidence>
<evidence type="ECO:0000256" key="10">
    <source>
        <dbReference type="ARBA" id="ARBA00022801"/>
    </source>
</evidence>
<feature type="compositionally biased region" description="Polar residues" evidence="14">
    <location>
        <begin position="780"/>
        <end position="826"/>
    </location>
</feature>
<feature type="region of interest" description="Disordered" evidence="14">
    <location>
        <begin position="1"/>
        <end position="24"/>
    </location>
</feature>
<dbReference type="STRING" id="6832.A0A553PI04"/>
<evidence type="ECO:0000256" key="12">
    <source>
        <dbReference type="ARBA" id="ARBA00022833"/>
    </source>
</evidence>
<dbReference type="InterPro" id="IPR041294">
    <property type="entry name" value="AnkUBD"/>
</dbReference>
<dbReference type="GO" id="GO:0007010">
    <property type="term" value="P:cytoskeleton organization"/>
    <property type="evidence" value="ECO:0007669"/>
    <property type="project" value="TreeGrafter"/>
</dbReference>
<accession>A0A553PI04</accession>
<dbReference type="Pfam" id="PF18418">
    <property type="entry name" value="AnkUBD"/>
    <property type="match status" value="1"/>
</dbReference>
<dbReference type="Pfam" id="PF00641">
    <property type="entry name" value="Zn_ribbon_RanBP"/>
    <property type="match status" value="1"/>
</dbReference>
<keyword evidence="8 13" id="KW-0863">Zinc-finger</keyword>
<dbReference type="InterPro" id="IPR001876">
    <property type="entry name" value="Znf_RanBP2"/>
</dbReference>
<dbReference type="OrthoDB" id="6275030at2759"/>
<evidence type="ECO:0000256" key="6">
    <source>
        <dbReference type="ARBA" id="ARBA00022723"/>
    </source>
</evidence>
<dbReference type="GO" id="GO:0071947">
    <property type="term" value="P:protein deubiquitination involved in ubiquitin-dependent protein catabolic process"/>
    <property type="evidence" value="ECO:0007669"/>
    <property type="project" value="TreeGrafter"/>
</dbReference>
<dbReference type="Gene3D" id="1.25.40.560">
    <property type="match status" value="1"/>
</dbReference>
<evidence type="ECO:0000256" key="13">
    <source>
        <dbReference type="PROSITE-ProRule" id="PRU00322"/>
    </source>
</evidence>
<keyword evidence="6" id="KW-0479">Metal-binding</keyword>
<dbReference type="Gene3D" id="4.10.1060.10">
    <property type="entry name" value="Zinc finger, RanBP2-type"/>
    <property type="match status" value="3"/>
</dbReference>
<evidence type="ECO:0000313" key="17">
    <source>
        <dbReference type="EMBL" id="TRY77316.1"/>
    </source>
</evidence>
<feature type="region of interest" description="Disordered" evidence="14">
    <location>
        <begin position="780"/>
        <end position="877"/>
    </location>
</feature>
<keyword evidence="4" id="KW-0645">Protease</keyword>
<dbReference type="GO" id="GO:0070530">
    <property type="term" value="F:K63-linked polyubiquitin modification-dependent protein binding"/>
    <property type="evidence" value="ECO:0007669"/>
    <property type="project" value="TreeGrafter"/>
</dbReference>
<dbReference type="SUPFAM" id="SSF90209">
    <property type="entry name" value="Ran binding protein zinc finger-like"/>
    <property type="match status" value="2"/>
</dbReference>
<dbReference type="GO" id="GO:0016055">
    <property type="term" value="P:Wnt signaling pathway"/>
    <property type="evidence" value="ECO:0007669"/>
    <property type="project" value="UniProtKB-KW"/>
</dbReference>
<dbReference type="EC" id="3.4.19.12" evidence="3"/>
<feature type="domain" description="RanBP2-type" evidence="15">
    <location>
        <begin position="28"/>
        <end position="57"/>
    </location>
</feature>
<feature type="domain" description="OTU" evidence="16">
    <location>
        <begin position="513"/>
        <end position="671"/>
    </location>
</feature>
<dbReference type="SMART" id="SM00547">
    <property type="entry name" value="ZnF_RBZ"/>
    <property type="match status" value="3"/>
</dbReference>
<dbReference type="GO" id="GO:0004843">
    <property type="term" value="F:cysteine-type deubiquitinase activity"/>
    <property type="evidence" value="ECO:0007669"/>
    <property type="project" value="UniProtKB-EC"/>
</dbReference>
<evidence type="ECO:0000256" key="9">
    <source>
        <dbReference type="ARBA" id="ARBA00022786"/>
    </source>
</evidence>
<evidence type="ECO:0000256" key="3">
    <source>
        <dbReference type="ARBA" id="ARBA00012759"/>
    </source>
</evidence>
<feature type="compositionally biased region" description="Polar residues" evidence="14">
    <location>
        <begin position="198"/>
        <end position="214"/>
    </location>
</feature>
<organism evidence="17 18">
    <name type="scientific">Tigriopus californicus</name>
    <name type="common">Marine copepod</name>
    <dbReference type="NCBI Taxonomy" id="6832"/>
    <lineage>
        <taxon>Eukaryota</taxon>
        <taxon>Metazoa</taxon>
        <taxon>Ecdysozoa</taxon>
        <taxon>Arthropoda</taxon>
        <taxon>Crustacea</taxon>
        <taxon>Multicrustacea</taxon>
        <taxon>Hexanauplia</taxon>
        <taxon>Copepoda</taxon>
        <taxon>Harpacticoida</taxon>
        <taxon>Harpacticidae</taxon>
        <taxon>Tigriopus</taxon>
    </lineage>
</organism>
<keyword evidence="11" id="KW-0788">Thiol protease</keyword>
<evidence type="ECO:0000256" key="11">
    <source>
        <dbReference type="ARBA" id="ARBA00022807"/>
    </source>
</evidence>
<feature type="region of interest" description="Disordered" evidence="14">
    <location>
        <begin position="182"/>
        <end position="225"/>
    </location>
</feature>
<evidence type="ECO:0000259" key="15">
    <source>
        <dbReference type="PROSITE" id="PS50199"/>
    </source>
</evidence>
<dbReference type="PANTHER" id="PTHR13367">
    <property type="entry name" value="UBIQUITIN THIOESTERASE"/>
    <property type="match status" value="1"/>
</dbReference>
<feature type="domain" description="RanBP2-type" evidence="15">
    <location>
        <begin position="231"/>
        <end position="262"/>
    </location>
</feature>
<dbReference type="OMA" id="MCDTKDD"/>
<dbReference type="GO" id="GO:0005737">
    <property type="term" value="C:cytoplasm"/>
    <property type="evidence" value="ECO:0007669"/>
    <property type="project" value="TreeGrafter"/>
</dbReference>
<comment type="catalytic activity">
    <reaction evidence="1">
        <text>Thiol-dependent hydrolysis of ester, thioester, amide, peptide and isopeptide bonds formed by the C-terminal Gly of ubiquitin (a 76-residue protein attached to proteins as an intracellular targeting signal).</text>
        <dbReference type="EC" id="3.4.19.12"/>
    </reaction>
</comment>
<keyword evidence="18" id="KW-1185">Reference proteome</keyword>
<protein>
    <recommendedName>
        <fullName evidence="3">ubiquitinyl hydrolase 1</fullName>
        <ecNumber evidence="3">3.4.19.12</ecNumber>
    </recommendedName>
</protein>
<dbReference type="PROSITE" id="PS01358">
    <property type="entry name" value="ZF_RANBP2_1"/>
    <property type="match status" value="3"/>
</dbReference>
<keyword evidence="9" id="KW-0833">Ubl conjugation pathway</keyword>
<evidence type="ECO:0000256" key="2">
    <source>
        <dbReference type="ARBA" id="ARBA00005865"/>
    </source>
</evidence>
<comment type="similarity">
    <text evidence="2">Belongs to the peptidase C64 family.</text>
</comment>
<dbReference type="AlphaFoldDB" id="A0A553PI04"/>
<dbReference type="GO" id="GO:1990168">
    <property type="term" value="P:protein K33-linked deubiquitination"/>
    <property type="evidence" value="ECO:0007669"/>
    <property type="project" value="TreeGrafter"/>
</dbReference>
<proteinExistence type="inferred from homology"/>
<dbReference type="GO" id="GO:0035523">
    <property type="term" value="P:protein K29-linked deubiquitination"/>
    <property type="evidence" value="ECO:0007669"/>
    <property type="project" value="TreeGrafter"/>
</dbReference>
<evidence type="ECO:0000256" key="5">
    <source>
        <dbReference type="ARBA" id="ARBA00022687"/>
    </source>
</evidence>